<keyword evidence="1" id="KW-0560">Oxidoreductase</keyword>
<keyword evidence="5" id="KW-1185">Reference proteome</keyword>
<proteinExistence type="predicted"/>
<reference evidence="5" key="1">
    <citation type="submission" date="2016-10" db="EMBL/GenBank/DDBJ databases">
        <authorList>
            <person name="Varghese N."/>
            <person name="Submissions S."/>
        </authorList>
    </citation>
    <scope>NUCLEOTIDE SEQUENCE [LARGE SCALE GENOMIC DNA]</scope>
    <source>
        <strain evidence="5">DSM 44654</strain>
    </source>
</reference>
<dbReference type="PRINTS" id="PR00420">
    <property type="entry name" value="RNGMNOXGNASE"/>
</dbReference>
<protein>
    <submittedName>
        <fullName evidence="4">2-polyprenyl-6-methoxyphenol hydroxylase</fullName>
    </submittedName>
</protein>
<name>A0A1H5RDT6_9PSEU</name>
<dbReference type="InterPro" id="IPR002938">
    <property type="entry name" value="FAD-bd"/>
</dbReference>
<organism evidence="4 5">
    <name type="scientific">Amycolatopsis pretoriensis</name>
    <dbReference type="NCBI Taxonomy" id="218821"/>
    <lineage>
        <taxon>Bacteria</taxon>
        <taxon>Bacillati</taxon>
        <taxon>Actinomycetota</taxon>
        <taxon>Actinomycetes</taxon>
        <taxon>Pseudonocardiales</taxon>
        <taxon>Pseudonocardiaceae</taxon>
        <taxon>Amycolatopsis</taxon>
    </lineage>
</organism>
<evidence type="ECO:0000313" key="5">
    <source>
        <dbReference type="Proteomes" id="UP000198878"/>
    </source>
</evidence>
<dbReference type="AlphaFoldDB" id="A0A1H5RDT6"/>
<dbReference type="GO" id="GO:0071949">
    <property type="term" value="F:FAD binding"/>
    <property type="evidence" value="ECO:0007669"/>
    <property type="project" value="InterPro"/>
</dbReference>
<evidence type="ECO:0000313" key="4">
    <source>
        <dbReference type="EMBL" id="SEF36523.1"/>
    </source>
</evidence>
<evidence type="ECO:0000256" key="2">
    <source>
        <dbReference type="ARBA" id="ARBA00023033"/>
    </source>
</evidence>
<dbReference type="EMBL" id="FNUJ01000010">
    <property type="protein sequence ID" value="SEF36523.1"/>
    <property type="molecule type" value="Genomic_DNA"/>
</dbReference>
<feature type="domain" description="FAD-binding" evidence="3">
    <location>
        <begin position="3"/>
        <end position="327"/>
    </location>
</feature>
<evidence type="ECO:0000259" key="3">
    <source>
        <dbReference type="Pfam" id="PF01494"/>
    </source>
</evidence>
<gene>
    <name evidence="4" type="ORF">SAMN05421837_110278</name>
</gene>
<dbReference type="RefSeq" id="WP_208608439.1">
    <property type="nucleotide sequence ID" value="NZ_FNUJ01000010.1"/>
</dbReference>
<dbReference type="STRING" id="218821.SAMN05421837_110278"/>
<dbReference type="Proteomes" id="UP000198878">
    <property type="component" value="Unassembled WGS sequence"/>
</dbReference>
<keyword evidence="2" id="KW-0503">Monooxygenase</keyword>
<dbReference type="Pfam" id="PF01494">
    <property type="entry name" value="FAD_binding_3"/>
    <property type="match status" value="1"/>
</dbReference>
<dbReference type="SUPFAM" id="SSF51905">
    <property type="entry name" value="FAD/NAD(P)-binding domain"/>
    <property type="match status" value="1"/>
</dbReference>
<dbReference type="GO" id="GO:0004497">
    <property type="term" value="F:monooxygenase activity"/>
    <property type="evidence" value="ECO:0007669"/>
    <property type="project" value="UniProtKB-KW"/>
</dbReference>
<dbReference type="PANTHER" id="PTHR13789:SF309">
    <property type="entry name" value="PUTATIVE (AFU_ORTHOLOGUE AFUA_6G14510)-RELATED"/>
    <property type="match status" value="1"/>
</dbReference>
<dbReference type="PANTHER" id="PTHR13789">
    <property type="entry name" value="MONOOXYGENASE"/>
    <property type="match status" value="1"/>
</dbReference>
<dbReference type="InterPro" id="IPR036188">
    <property type="entry name" value="FAD/NAD-bd_sf"/>
</dbReference>
<evidence type="ECO:0000256" key="1">
    <source>
        <dbReference type="ARBA" id="ARBA00023002"/>
    </source>
</evidence>
<dbReference type="InterPro" id="IPR050493">
    <property type="entry name" value="FAD-dep_Monooxygenase_BioMet"/>
</dbReference>
<sequence>MRAAVVGGGIGGLGAAIGLHRAGWTVTVLEQAPEFGDVGAGISLWPNALRCLDELGVDLGDHLAAQDQGGLRDRRGRWIAHWDAAGFRRLHGRPLAGIHRADLIAGLRDALPADCLRTGTKVTGVTEDGVVRCENGDEIRADLVVAADGIRSPIRQVLFPQHPQPVYSGSAAFRGVTHHPGLGLSTTFAPGTEVGVLPLTGGDVYWFVSYVTAPGARPADPKAHLKEHFGDWHEPIPALIDATPPEALLYHDLYHLGTPLPTYVRGRVAFLGDAAHAMPPFLGQGGCQALEDAVVLAHRVSTVDDIDEALAGYDAERRPRSQRIARAAVRTGKAGPQVTSPLLTALRMNLLRLVPTKLTARVGKDINGWRPPRLPRPAPPRTP</sequence>
<accession>A0A1H5RDT6</accession>
<dbReference type="Gene3D" id="3.50.50.60">
    <property type="entry name" value="FAD/NAD(P)-binding domain"/>
    <property type="match status" value="1"/>
</dbReference>